<dbReference type="RefSeq" id="WP_390272011.1">
    <property type="nucleotide sequence ID" value="NZ_JBHRSA010000041.1"/>
</dbReference>
<comment type="caution">
    <text evidence="2">The sequence shown here is derived from an EMBL/GenBank/DDBJ whole genome shotgun (WGS) entry which is preliminary data.</text>
</comment>
<dbReference type="PANTHER" id="PTHR43680">
    <property type="entry name" value="NITRATE REDUCTASE MOLYBDENUM COFACTOR ASSEMBLY CHAPERONE"/>
    <property type="match status" value="1"/>
</dbReference>
<dbReference type="NCBIfam" id="TIGR00684">
    <property type="entry name" value="narJ"/>
    <property type="match status" value="1"/>
</dbReference>
<keyword evidence="1" id="KW-0534">Nitrate assimilation</keyword>
<dbReference type="Pfam" id="PF02613">
    <property type="entry name" value="Nitrate_red_del"/>
    <property type="match status" value="1"/>
</dbReference>
<dbReference type="PANTHER" id="PTHR43680:SF2">
    <property type="entry name" value="NITRATE REDUCTASE MOLYBDENUM COFACTOR ASSEMBLY CHAPERONE NARJ"/>
    <property type="match status" value="1"/>
</dbReference>
<dbReference type="InterPro" id="IPR036411">
    <property type="entry name" value="TorD-like_sf"/>
</dbReference>
<name>A0ABV7CWB8_9BACI</name>
<evidence type="ECO:0000313" key="2">
    <source>
        <dbReference type="EMBL" id="MFC3040613.1"/>
    </source>
</evidence>
<evidence type="ECO:0000256" key="1">
    <source>
        <dbReference type="ARBA" id="ARBA00023063"/>
    </source>
</evidence>
<gene>
    <name evidence="2" type="primary">narJ</name>
    <name evidence="2" type="ORF">ACFOGI_10180</name>
</gene>
<dbReference type="Gene3D" id="1.10.3480.10">
    <property type="entry name" value="TorD-like"/>
    <property type="match status" value="1"/>
</dbReference>
<evidence type="ECO:0000313" key="3">
    <source>
        <dbReference type="Proteomes" id="UP001595279"/>
    </source>
</evidence>
<sequence length="187" mass="21973">MNRTQTTEIYQILSFLLHYPSQQMKDTLPVLRTEIESIEDQQIKEDLQKFMEIAWNTPLGEWIDYYVEHFDFGRITNLYVTYLKLGEQRERGLELLKLKKFYESAGFDVSDHELPDYLPLMLEFCAQVPVKKSNELLDMHAAAIKQIHGVLEESENYYVLLFHALLIHMENNGVQIPAEEEMKAATK</sequence>
<accession>A0ABV7CWB8</accession>
<organism evidence="2 3">
    <name type="scientific">Virgibacillus xinjiangensis</name>
    <dbReference type="NCBI Taxonomy" id="393090"/>
    <lineage>
        <taxon>Bacteria</taxon>
        <taxon>Bacillati</taxon>
        <taxon>Bacillota</taxon>
        <taxon>Bacilli</taxon>
        <taxon>Bacillales</taxon>
        <taxon>Bacillaceae</taxon>
        <taxon>Virgibacillus</taxon>
    </lineage>
</organism>
<dbReference type="EMBL" id="JBHRSA010000041">
    <property type="protein sequence ID" value="MFC3040613.1"/>
    <property type="molecule type" value="Genomic_DNA"/>
</dbReference>
<dbReference type="InterPro" id="IPR020945">
    <property type="entry name" value="DMSO/NO3_reduct_chaperone"/>
</dbReference>
<proteinExistence type="predicted"/>
<dbReference type="Proteomes" id="UP001595279">
    <property type="component" value="Unassembled WGS sequence"/>
</dbReference>
<reference evidence="3" key="1">
    <citation type="journal article" date="2019" name="Int. J. Syst. Evol. Microbiol.">
        <title>The Global Catalogue of Microorganisms (GCM) 10K type strain sequencing project: providing services to taxonomists for standard genome sequencing and annotation.</title>
        <authorList>
            <consortium name="The Broad Institute Genomics Platform"/>
            <consortium name="The Broad Institute Genome Sequencing Center for Infectious Disease"/>
            <person name="Wu L."/>
            <person name="Ma J."/>
        </authorList>
    </citation>
    <scope>NUCLEOTIDE SEQUENCE [LARGE SCALE GENOMIC DNA]</scope>
    <source>
        <strain evidence="3">KCTC 13128</strain>
    </source>
</reference>
<dbReference type="InterPro" id="IPR003765">
    <property type="entry name" value="NO3_reductase_chaperone_NarJ"/>
</dbReference>
<keyword evidence="3" id="KW-1185">Reference proteome</keyword>
<protein>
    <submittedName>
        <fullName evidence="2">Nitrate reductase molybdenum cofactor assembly chaperone</fullName>
    </submittedName>
</protein>
<dbReference type="SUPFAM" id="SSF89155">
    <property type="entry name" value="TorD-like"/>
    <property type="match status" value="1"/>
</dbReference>